<sequence>MPVDDTLSGQSRVTVFRMFGTVFGYATHSLDDRGIGEVAVVGPLTPGVEWGRLWQMARTMCRPNTGDDEHAHWIMAQANRALTCGSDVVVKFAAATWKLQRGKRANLGGYCHRDHLWTGAMTVEEVTPEQVAAYTPIYTA</sequence>
<dbReference type="AlphaFoldDB" id="A0A5P2UMZ6"/>
<dbReference type="OrthoDB" id="4222085at2"/>
<keyword evidence="2" id="KW-1185">Reference proteome</keyword>
<accession>A0A5P2UMZ6</accession>
<dbReference type="KEGG" id="ssub:CP968_06745"/>
<protein>
    <submittedName>
        <fullName evidence="1">Uncharacterized protein</fullName>
    </submittedName>
</protein>
<evidence type="ECO:0000313" key="1">
    <source>
        <dbReference type="EMBL" id="QEU78017.1"/>
    </source>
</evidence>
<evidence type="ECO:0000313" key="2">
    <source>
        <dbReference type="Proteomes" id="UP000326831"/>
    </source>
</evidence>
<proteinExistence type="predicted"/>
<name>A0A5P2UMZ6_9ACTN</name>
<dbReference type="Proteomes" id="UP000326831">
    <property type="component" value="Chromosome"/>
</dbReference>
<dbReference type="EMBL" id="CP023701">
    <property type="protein sequence ID" value="QEU78017.1"/>
    <property type="molecule type" value="Genomic_DNA"/>
</dbReference>
<reference evidence="1 2" key="1">
    <citation type="submission" date="2017-09" db="EMBL/GenBank/DDBJ databases">
        <authorList>
            <person name="Lee N."/>
            <person name="Cho B.-K."/>
        </authorList>
    </citation>
    <scope>NUCLEOTIDE SEQUENCE [LARGE SCALE GENOMIC DNA]</scope>
    <source>
        <strain evidence="1 2">ATCC 27467</strain>
    </source>
</reference>
<organism evidence="1 2">
    <name type="scientific">Streptomyces subrutilus</name>
    <dbReference type="NCBI Taxonomy" id="36818"/>
    <lineage>
        <taxon>Bacteria</taxon>
        <taxon>Bacillati</taxon>
        <taxon>Actinomycetota</taxon>
        <taxon>Actinomycetes</taxon>
        <taxon>Kitasatosporales</taxon>
        <taxon>Streptomycetaceae</taxon>
        <taxon>Streptomyces</taxon>
    </lineage>
</organism>
<gene>
    <name evidence="1" type="ORF">CP968_06745</name>
</gene>